<feature type="transmembrane region" description="Helical" evidence="2">
    <location>
        <begin position="40"/>
        <end position="58"/>
    </location>
</feature>
<evidence type="ECO:0000256" key="2">
    <source>
        <dbReference type="SAM" id="Phobius"/>
    </source>
</evidence>
<gene>
    <name evidence="4" type="ORF">H0A68_07290</name>
</gene>
<dbReference type="OrthoDB" id="7063246at2"/>
<sequence length="283" mass="29586">MGLFSRNESASRPERRPASRSALSSEAQANELRSRARSRLIGALVLVLAAVVIVPMLFDSPTEPEQPATPVVVPSIQPPSTDPGSLAANTPADQGQVPTPAQPDANSGMVEPDSNASGQAADAGATEDAERTDDAIQAPETSPEPAAKPEPKPEPKPKPESKPEPKPKSEPKPAAGDTQRTDDGSRALAILQGKVPPKPAASAPERGNYVLQIAAYSTEADAQSRRDKLASAGVTNAYVQKATSHGKPTYRLRVGPFPTHDAAQAAQARLRALGYDNGFISSQ</sequence>
<feature type="domain" description="SPOR" evidence="3">
    <location>
        <begin position="203"/>
        <end position="283"/>
    </location>
</feature>
<dbReference type="GO" id="GO:0032506">
    <property type="term" value="P:cytokinetic process"/>
    <property type="evidence" value="ECO:0007669"/>
    <property type="project" value="TreeGrafter"/>
</dbReference>
<comment type="caution">
    <text evidence="4">The sequence shown here is derived from an EMBL/GenBank/DDBJ whole genome shotgun (WGS) entry which is preliminary data.</text>
</comment>
<evidence type="ECO:0000313" key="5">
    <source>
        <dbReference type="Proteomes" id="UP000580517"/>
    </source>
</evidence>
<dbReference type="GO" id="GO:0042834">
    <property type="term" value="F:peptidoglycan binding"/>
    <property type="evidence" value="ECO:0007669"/>
    <property type="project" value="InterPro"/>
</dbReference>
<evidence type="ECO:0000259" key="3">
    <source>
        <dbReference type="PROSITE" id="PS51724"/>
    </source>
</evidence>
<feature type="compositionally biased region" description="Polar residues" evidence="1">
    <location>
        <begin position="82"/>
        <end position="99"/>
    </location>
</feature>
<dbReference type="InterPro" id="IPR036680">
    <property type="entry name" value="SPOR-like_sf"/>
</dbReference>
<dbReference type="InterPro" id="IPR007730">
    <property type="entry name" value="SPOR-like_dom"/>
</dbReference>
<evidence type="ECO:0000313" key="4">
    <source>
        <dbReference type="EMBL" id="NYT36673.1"/>
    </source>
</evidence>
<dbReference type="SUPFAM" id="SSF110997">
    <property type="entry name" value="Sporulation related repeat"/>
    <property type="match status" value="1"/>
</dbReference>
<dbReference type="GO" id="GO:0032153">
    <property type="term" value="C:cell division site"/>
    <property type="evidence" value="ECO:0007669"/>
    <property type="project" value="TreeGrafter"/>
</dbReference>
<keyword evidence="2" id="KW-1133">Transmembrane helix</keyword>
<dbReference type="Proteomes" id="UP000580517">
    <property type="component" value="Unassembled WGS sequence"/>
</dbReference>
<name>A0A853F9A6_9BURK</name>
<dbReference type="Pfam" id="PF05036">
    <property type="entry name" value="SPOR"/>
    <property type="match status" value="1"/>
</dbReference>
<feature type="region of interest" description="Disordered" evidence="1">
    <location>
        <begin position="62"/>
        <end position="205"/>
    </location>
</feature>
<dbReference type="GO" id="GO:0030428">
    <property type="term" value="C:cell septum"/>
    <property type="evidence" value="ECO:0007669"/>
    <property type="project" value="TreeGrafter"/>
</dbReference>
<proteinExistence type="predicted"/>
<dbReference type="Gene3D" id="3.30.70.1070">
    <property type="entry name" value="Sporulation related repeat"/>
    <property type="match status" value="1"/>
</dbReference>
<feature type="region of interest" description="Disordered" evidence="1">
    <location>
        <begin position="1"/>
        <end position="28"/>
    </location>
</feature>
<dbReference type="PANTHER" id="PTHR38687">
    <property type="entry name" value="CELL DIVISION PROTEIN DEDD-RELATED"/>
    <property type="match status" value="1"/>
</dbReference>
<reference evidence="4 5" key="1">
    <citation type="submission" date="2020-07" db="EMBL/GenBank/DDBJ databases">
        <title>Taxonomic revisions and descriptions of new bacterial species based on genomic comparisons in the high-G+C-content subgroup of the family Alcaligenaceae.</title>
        <authorList>
            <person name="Szabo A."/>
            <person name="Felfoldi T."/>
        </authorList>
    </citation>
    <scope>NUCLEOTIDE SEQUENCE [LARGE SCALE GENOMIC DNA]</scope>
    <source>
        <strain evidence="4 5">DSM 25264</strain>
    </source>
</reference>
<organism evidence="4 5">
    <name type="scientific">Allopusillimonas soli</name>
    <dbReference type="NCBI Taxonomy" id="659016"/>
    <lineage>
        <taxon>Bacteria</taxon>
        <taxon>Pseudomonadati</taxon>
        <taxon>Pseudomonadota</taxon>
        <taxon>Betaproteobacteria</taxon>
        <taxon>Burkholderiales</taxon>
        <taxon>Alcaligenaceae</taxon>
        <taxon>Allopusillimonas</taxon>
    </lineage>
</organism>
<keyword evidence="2" id="KW-0812">Transmembrane</keyword>
<dbReference type="PROSITE" id="PS51724">
    <property type="entry name" value="SPOR"/>
    <property type="match status" value="1"/>
</dbReference>
<keyword evidence="2" id="KW-0472">Membrane</keyword>
<dbReference type="PANTHER" id="PTHR38687:SF1">
    <property type="entry name" value="CELL DIVISION PROTEIN DEDD"/>
    <property type="match status" value="1"/>
</dbReference>
<dbReference type="InterPro" id="IPR052521">
    <property type="entry name" value="Cell_div_SPOR-domain"/>
</dbReference>
<dbReference type="AlphaFoldDB" id="A0A853F9A6"/>
<keyword evidence="5" id="KW-1185">Reference proteome</keyword>
<protein>
    <submittedName>
        <fullName evidence="4">SPOR domain-containing protein</fullName>
    </submittedName>
</protein>
<dbReference type="EMBL" id="JACCEW010000002">
    <property type="protein sequence ID" value="NYT36673.1"/>
    <property type="molecule type" value="Genomic_DNA"/>
</dbReference>
<accession>A0A853F9A6</accession>
<evidence type="ECO:0000256" key="1">
    <source>
        <dbReference type="SAM" id="MobiDB-lite"/>
    </source>
</evidence>
<feature type="compositionally biased region" description="Basic and acidic residues" evidence="1">
    <location>
        <begin position="147"/>
        <end position="171"/>
    </location>
</feature>